<evidence type="ECO:0000256" key="19">
    <source>
        <dbReference type="SAM" id="Phobius"/>
    </source>
</evidence>
<organism evidence="20 21">
    <name type="scientific">Rhodotorula graminis (strain WP1)</name>
    <dbReference type="NCBI Taxonomy" id="578459"/>
    <lineage>
        <taxon>Eukaryota</taxon>
        <taxon>Fungi</taxon>
        <taxon>Dikarya</taxon>
        <taxon>Basidiomycota</taxon>
        <taxon>Pucciniomycotina</taxon>
        <taxon>Microbotryomycetes</taxon>
        <taxon>Sporidiobolales</taxon>
        <taxon>Sporidiobolaceae</taxon>
        <taxon>Rhodotorula</taxon>
    </lineage>
</organism>
<comment type="subcellular location">
    <subcellularLocation>
        <location evidence="1">Mitochondrion inner membrane</location>
    </subcellularLocation>
</comment>
<dbReference type="FunFam" id="1.20.1260.140:FF:000002">
    <property type="entry name" value="Alternative oxidase"/>
    <property type="match status" value="1"/>
</dbReference>
<dbReference type="Pfam" id="PF01786">
    <property type="entry name" value="AOX"/>
    <property type="match status" value="1"/>
</dbReference>
<comment type="cofactor">
    <cofactor evidence="16 17">
        <name>Fe cation</name>
        <dbReference type="ChEBI" id="CHEBI:24875"/>
    </cofactor>
    <text evidence="16 17">Binds 2 iron ions per subunit.</text>
</comment>
<keyword evidence="4 17" id="KW-0679">Respiratory chain</keyword>
<dbReference type="GO" id="GO:0010230">
    <property type="term" value="P:alternative respiration"/>
    <property type="evidence" value="ECO:0007669"/>
    <property type="project" value="TreeGrafter"/>
</dbReference>
<dbReference type="AlphaFoldDB" id="A0A0P9ISP5"/>
<evidence type="ECO:0000256" key="16">
    <source>
        <dbReference type="PIRSR" id="PIRSR005229-1"/>
    </source>
</evidence>
<evidence type="ECO:0000313" key="20">
    <source>
        <dbReference type="EMBL" id="KPV72433.1"/>
    </source>
</evidence>
<gene>
    <name evidence="20" type="ORF">RHOBADRAFT_46885</name>
</gene>
<evidence type="ECO:0000256" key="1">
    <source>
        <dbReference type="ARBA" id="ARBA00004273"/>
    </source>
</evidence>
<feature type="binding site" evidence="16">
    <location>
        <position position="325"/>
    </location>
    <ligand>
        <name>Fe cation</name>
        <dbReference type="ChEBI" id="CHEBI:24875"/>
        <label>2</label>
    </ligand>
</feature>
<keyword evidence="13" id="KW-0496">Mitochondrion</keyword>
<dbReference type="EC" id="1.-.-.-" evidence="17"/>
<dbReference type="PIRSF" id="PIRSF005229">
    <property type="entry name" value="AOX"/>
    <property type="match status" value="1"/>
</dbReference>
<keyword evidence="21" id="KW-1185">Reference proteome</keyword>
<evidence type="ECO:0000256" key="15">
    <source>
        <dbReference type="ARBA" id="ARBA00025285"/>
    </source>
</evidence>
<feature type="transmembrane region" description="Helical" evidence="19">
    <location>
        <begin position="233"/>
        <end position="255"/>
    </location>
</feature>
<dbReference type="PANTHER" id="PTHR31803">
    <property type="entry name" value="ALTERNATIVE OXIDASE"/>
    <property type="match status" value="1"/>
</dbReference>
<dbReference type="GO" id="GO:0046872">
    <property type="term" value="F:metal ion binding"/>
    <property type="evidence" value="ECO:0007669"/>
    <property type="project" value="UniProtKB-UniRule"/>
</dbReference>
<evidence type="ECO:0000256" key="13">
    <source>
        <dbReference type="ARBA" id="ARBA00023128"/>
    </source>
</evidence>
<keyword evidence="14 17" id="KW-0472">Membrane</keyword>
<dbReference type="GO" id="GO:0098803">
    <property type="term" value="C:respiratory chain complex"/>
    <property type="evidence" value="ECO:0007669"/>
    <property type="project" value="UniProtKB-UniRule"/>
</dbReference>
<feature type="binding site" evidence="16">
    <location>
        <position position="268"/>
    </location>
    <ligand>
        <name>Fe cation</name>
        <dbReference type="ChEBI" id="CHEBI:24875"/>
        <label>2</label>
    </ligand>
</feature>
<dbReference type="RefSeq" id="XP_018268482.1">
    <property type="nucleotide sequence ID" value="XM_018414881.1"/>
</dbReference>
<keyword evidence="5 17" id="KW-0812">Transmembrane</keyword>
<feature type="region of interest" description="Disordered" evidence="18">
    <location>
        <begin position="375"/>
        <end position="396"/>
    </location>
</feature>
<proteinExistence type="inferred from homology"/>
<evidence type="ECO:0000256" key="3">
    <source>
        <dbReference type="ARBA" id="ARBA00022448"/>
    </source>
</evidence>
<dbReference type="InterPro" id="IPR002680">
    <property type="entry name" value="AOX"/>
</dbReference>
<dbReference type="CDD" id="cd01053">
    <property type="entry name" value="AOX"/>
    <property type="match status" value="1"/>
</dbReference>
<dbReference type="GO" id="GO:0009916">
    <property type="term" value="F:alternative oxidase activity"/>
    <property type="evidence" value="ECO:0007669"/>
    <property type="project" value="UniProtKB-UniRule"/>
</dbReference>
<feature type="binding site" evidence="16">
    <location>
        <position position="220"/>
    </location>
    <ligand>
        <name>Fe cation</name>
        <dbReference type="ChEBI" id="CHEBI:24875"/>
        <label>1</label>
    </ligand>
</feature>
<keyword evidence="3" id="KW-0813">Transport</keyword>
<feature type="binding site" evidence="16">
    <location>
        <position position="209"/>
    </location>
    <ligand>
        <name>Fe cation</name>
        <dbReference type="ChEBI" id="CHEBI:24875"/>
        <label>2</label>
    </ligand>
</feature>
<keyword evidence="6 16" id="KW-0479">Metal-binding</keyword>
<reference evidence="20 21" key="1">
    <citation type="journal article" date="2015" name="Front. Microbiol.">
        <title>Genome sequence of the plant growth promoting endophytic yeast Rhodotorula graminis WP1.</title>
        <authorList>
            <person name="Firrincieli A."/>
            <person name="Otillar R."/>
            <person name="Salamov A."/>
            <person name="Schmutz J."/>
            <person name="Khan Z."/>
            <person name="Redman R.S."/>
            <person name="Fleck N.D."/>
            <person name="Lindquist E."/>
            <person name="Grigoriev I.V."/>
            <person name="Doty S.L."/>
        </authorList>
    </citation>
    <scope>NUCLEOTIDE SEQUENCE [LARGE SCALE GENOMIC DNA]</scope>
    <source>
        <strain evidence="20 21">WP1</strain>
    </source>
</reference>
<dbReference type="GeneID" id="28975329"/>
<evidence type="ECO:0000256" key="12">
    <source>
        <dbReference type="ARBA" id="ARBA00023004"/>
    </source>
</evidence>
<keyword evidence="11 17" id="KW-0560">Oxidoreductase</keyword>
<evidence type="ECO:0000256" key="6">
    <source>
        <dbReference type="ARBA" id="ARBA00022723"/>
    </source>
</evidence>
<evidence type="ECO:0000256" key="7">
    <source>
        <dbReference type="ARBA" id="ARBA00022792"/>
    </source>
</evidence>
<feature type="binding site" evidence="16">
    <location>
        <position position="209"/>
    </location>
    <ligand>
        <name>Fe cation</name>
        <dbReference type="ChEBI" id="CHEBI:24875"/>
        <label>1</label>
    </ligand>
</feature>
<dbReference type="STRING" id="578459.A0A0P9ISP5"/>
<dbReference type="InterPro" id="IPR038659">
    <property type="entry name" value="AOX_sf"/>
</dbReference>
<dbReference type="Gene3D" id="1.20.1260.140">
    <property type="entry name" value="Alternative oxidase"/>
    <property type="match status" value="1"/>
</dbReference>
<dbReference type="OMA" id="IDYWRLK"/>
<keyword evidence="8" id="KW-0809">Transit peptide</keyword>
<dbReference type="GO" id="GO:0005743">
    <property type="term" value="C:mitochondrial inner membrane"/>
    <property type="evidence" value="ECO:0007669"/>
    <property type="project" value="UniProtKB-SubCell"/>
</dbReference>
<evidence type="ECO:0000256" key="4">
    <source>
        <dbReference type="ARBA" id="ARBA00022660"/>
    </source>
</evidence>
<feature type="binding site" evidence="16">
    <location>
        <position position="328"/>
    </location>
    <ligand>
        <name>Fe cation</name>
        <dbReference type="ChEBI" id="CHEBI:24875"/>
        <label>2</label>
    </ligand>
</feature>
<evidence type="ECO:0000256" key="17">
    <source>
        <dbReference type="RuleBase" id="RU003779"/>
    </source>
</evidence>
<evidence type="ECO:0000256" key="8">
    <source>
        <dbReference type="ARBA" id="ARBA00022946"/>
    </source>
</evidence>
<evidence type="ECO:0000256" key="18">
    <source>
        <dbReference type="SAM" id="MobiDB-lite"/>
    </source>
</evidence>
<keyword evidence="12 16" id="KW-0408">Iron</keyword>
<dbReference type="PANTHER" id="PTHR31803:SF3">
    <property type="entry name" value="ALTERNATIVE OXIDASE"/>
    <property type="match status" value="1"/>
</dbReference>
<evidence type="ECO:0000256" key="5">
    <source>
        <dbReference type="ARBA" id="ARBA00022692"/>
    </source>
</evidence>
<comment type="similarity">
    <text evidence="2 17">Belongs to the alternative oxidase family.</text>
</comment>
<name>A0A0P9ISP5_RHOGW</name>
<protein>
    <recommendedName>
        <fullName evidence="17">Alternative oxidase</fullName>
        <ecNumber evidence="17">1.-.-.-</ecNumber>
    </recommendedName>
</protein>
<evidence type="ECO:0000313" key="21">
    <source>
        <dbReference type="Proteomes" id="UP000053890"/>
    </source>
</evidence>
<evidence type="ECO:0000256" key="2">
    <source>
        <dbReference type="ARBA" id="ARBA00008388"/>
    </source>
</evidence>
<evidence type="ECO:0000256" key="14">
    <source>
        <dbReference type="ARBA" id="ARBA00023136"/>
    </source>
</evidence>
<evidence type="ECO:0000256" key="11">
    <source>
        <dbReference type="ARBA" id="ARBA00023002"/>
    </source>
</evidence>
<evidence type="ECO:0000256" key="10">
    <source>
        <dbReference type="ARBA" id="ARBA00022989"/>
    </source>
</evidence>
<dbReference type="Proteomes" id="UP000053890">
    <property type="component" value="Unassembled WGS sequence"/>
</dbReference>
<keyword evidence="7" id="KW-0999">Mitochondrion inner membrane</keyword>
<evidence type="ECO:0000256" key="9">
    <source>
        <dbReference type="ARBA" id="ARBA00022982"/>
    </source>
</evidence>
<keyword evidence="10 19" id="KW-1133">Transmembrane helix</keyword>
<sequence length="396" mass="44724">MLARRSVVVRAAPTFARSLSTSTVLQSPTPTPRRKVDEKGYEHHFKDSVAVAPEPAPAAVQPTTAAPWQPSRPHEKYLLAYPVYSPAELDAVKVTSFEPKTMADKWARFLVKKARWAFDLVSGYKHADSDAARAAAKKDGKGDDLSLQQLRDQGYLMRRDDWMLRILFLESIAGVPGFTAAMLRHLRSLRLMRRDGGWINGLLQEAENERMVRRLLEPPHLLTFLKIRGPSPLFRLMVLAAQGVFTNAFFLSYIVSPKSCHRFVGYLEEEAVHTYTGLVKALERNEVPEWAPETGFRVPQISIDYWRLPQDATMLDLVRAVRADEAGHRFVNHTLANLGQDDPNPTSFKHASATVQGTQTGFSRDESIAWAKQVEEEMTSAKKAGEEEMRKLEERK</sequence>
<feature type="binding site" evidence="16">
    <location>
        <position position="170"/>
    </location>
    <ligand>
        <name>Fe cation</name>
        <dbReference type="ChEBI" id="CHEBI:24875"/>
        <label>1</label>
    </ligand>
</feature>
<keyword evidence="9 17" id="KW-0249">Electron transport</keyword>
<feature type="binding site" evidence="16">
    <location>
        <position position="325"/>
    </location>
    <ligand>
        <name>Fe cation</name>
        <dbReference type="ChEBI" id="CHEBI:24875"/>
        <label>1</label>
    </ligand>
</feature>
<accession>A0A0P9ISP5</accession>
<comment type="function">
    <text evidence="15">Catalyzes cyanide-resistant oxygen consumption. May increase respiration when the cytochrome respiratory pathway is restricted, or in response to low temperatures.</text>
</comment>
<feature type="transmembrane region" description="Helical" evidence="19">
    <location>
        <begin position="162"/>
        <end position="183"/>
    </location>
</feature>
<dbReference type="EMBL" id="KQ474087">
    <property type="protein sequence ID" value="KPV72433.1"/>
    <property type="molecule type" value="Genomic_DNA"/>
</dbReference>
<dbReference type="OrthoDB" id="16906at2759"/>